<protein>
    <submittedName>
        <fullName evidence="2">Uncharacterized protein</fullName>
    </submittedName>
</protein>
<evidence type="ECO:0000313" key="3">
    <source>
        <dbReference type="Proteomes" id="UP000485058"/>
    </source>
</evidence>
<proteinExistence type="predicted"/>
<feature type="region of interest" description="Disordered" evidence="1">
    <location>
        <begin position="70"/>
        <end position="113"/>
    </location>
</feature>
<dbReference type="AlphaFoldDB" id="A0A699YGA8"/>
<evidence type="ECO:0000313" key="2">
    <source>
        <dbReference type="EMBL" id="GFH06066.1"/>
    </source>
</evidence>
<feature type="compositionally biased region" description="Pro residues" evidence="1">
    <location>
        <begin position="77"/>
        <end position="99"/>
    </location>
</feature>
<feature type="compositionally biased region" description="Low complexity" evidence="1">
    <location>
        <begin position="100"/>
        <end position="110"/>
    </location>
</feature>
<evidence type="ECO:0000256" key="1">
    <source>
        <dbReference type="SAM" id="MobiDB-lite"/>
    </source>
</evidence>
<name>A0A699YGA8_HAELA</name>
<accession>A0A699YGA8</accession>
<dbReference type="Proteomes" id="UP000485058">
    <property type="component" value="Unassembled WGS sequence"/>
</dbReference>
<reference evidence="2 3" key="1">
    <citation type="submission" date="2020-02" db="EMBL/GenBank/DDBJ databases">
        <title>Draft genome sequence of Haematococcus lacustris strain NIES-144.</title>
        <authorList>
            <person name="Morimoto D."/>
            <person name="Nakagawa S."/>
            <person name="Yoshida T."/>
            <person name="Sawayama S."/>
        </authorList>
    </citation>
    <scope>NUCLEOTIDE SEQUENCE [LARGE SCALE GENOMIC DNA]</scope>
    <source>
        <strain evidence="2 3">NIES-144</strain>
    </source>
</reference>
<keyword evidence="3" id="KW-1185">Reference proteome</keyword>
<sequence length="262" mass="26454">MLPRLATAALAAAHACLDHCLTRGQTVKGGLEPQQWVERWAQGKGQQPGLGALWRLALCGCRGAGGQGYEGPGTPAHQPPPALPQAAAPRPPQAPPLPQQQPGGHKQCQQLKVEPGPPLPAVLALVPGTQAPQCVWRAAAGHWRLPLQPPLTAGCGSLHSPPPSTQLFHNKAAAAAATPAWAAMLAGATAALAGIQPPPGSSTLFSAAAAAAPAMAAAVTAAAGACTSAGHVLYLCHARAQMGVTPCHAVQSCRAVRLSRHA</sequence>
<dbReference type="EMBL" id="BLLF01000021">
    <property type="protein sequence ID" value="GFH06066.1"/>
    <property type="molecule type" value="Genomic_DNA"/>
</dbReference>
<organism evidence="2 3">
    <name type="scientific">Haematococcus lacustris</name>
    <name type="common">Green alga</name>
    <name type="synonym">Haematococcus pluvialis</name>
    <dbReference type="NCBI Taxonomy" id="44745"/>
    <lineage>
        <taxon>Eukaryota</taxon>
        <taxon>Viridiplantae</taxon>
        <taxon>Chlorophyta</taxon>
        <taxon>core chlorophytes</taxon>
        <taxon>Chlorophyceae</taxon>
        <taxon>CS clade</taxon>
        <taxon>Chlamydomonadales</taxon>
        <taxon>Haematococcaceae</taxon>
        <taxon>Haematococcus</taxon>
    </lineage>
</organism>
<gene>
    <name evidence="2" type="ORF">HaLaN_00634</name>
</gene>
<comment type="caution">
    <text evidence="2">The sequence shown here is derived from an EMBL/GenBank/DDBJ whole genome shotgun (WGS) entry which is preliminary data.</text>
</comment>